<evidence type="ECO:0000313" key="3">
    <source>
        <dbReference type="EMBL" id="KAK4477831.1"/>
    </source>
</evidence>
<protein>
    <recommendedName>
        <fullName evidence="2">Bet v I/Major latex protein domain-containing protein</fullName>
    </recommendedName>
</protein>
<feature type="domain" description="Bet v I/Major latex protein" evidence="2">
    <location>
        <begin position="1"/>
        <end position="156"/>
    </location>
</feature>
<dbReference type="Gene3D" id="3.30.530.20">
    <property type="match status" value="1"/>
</dbReference>
<evidence type="ECO:0000313" key="4">
    <source>
        <dbReference type="Proteomes" id="UP001291926"/>
    </source>
</evidence>
<dbReference type="SUPFAM" id="SSF55961">
    <property type="entry name" value="Bet v1-like"/>
    <property type="match status" value="1"/>
</dbReference>
<proteinExistence type="inferred from homology"/>
<accession>A0ABR0CMY6</accession>
<sequence>MGVITYEHEITSSIPPKKIFKAFVLDADNLIPKILPQAIKSVQILEGDGGVGTLKLVTFGEGSQYKSVTHRVDEIDETNCTYKYSVVDGDALAGVLDSISYVVKIEAGPDEGSVCKTTSVYHTKGEDHHITEDKIKEGKEKTKALFKAIEAHLHANHDLYN</sequence>
<evidence type="ECO:0000256" key="1">
    <source>
        <dbReference type="ARBA" id="ARBA00009744"/>
    </source>
</evidence>
<dbReference type="CDD" id="cd07816">
    <property type="entry name" value="Bet_v1-like"/>
    <property type="match status" value="1"/>
</dbReference>
<keyword evidence="4" id="KW-1185">Reference proteome</keyword>
<gene>
    <name evidence="3" type="ORF">RD792_017094</name>
</gene>
<organism evidence="3 4">
    <name type="scientific">Penstemon davidsonii</name>
    <dbReference type="NCBI Taxonomy" id="160366"/>
    <lineage>
        <taxon>Eukaryota</taxon>
        <taxon>Viridiplantae</taxon>
        <taxon>Streptophyta</taxon>
        <taxon>Embryophyta</taxon>
        <taxon>Tracheophyta</taxon>
        <taxon>Spermatophyta</taxon>
        <taxon>Magnoliopsida</taxon>
        <taxon>eudicotyledons</taxon>
        <taxon>Gunneridae</taxon>
        <taxon>Pentapetalae</taxon>
        <taxon>asterids</taxon>
        <taxon>lamiids</taxon>
        <taxon>Lamiales</taxon>
        <taxon>Plantaginaceae</taxon>
        <taxon>Cheloneae</taxon>
        <taxon>Penstemon</taxon>
    </lineage>
</organism>
<dbReference type="InterPro" id="IPR050279">
    <property type="entry name" value="Plant_def-hormone_signal"/>
</dbReference>
<dbReference type="InterPro" id="IPR000916">
    <property type="entry name" value="Bet_v_I/MLP"/>
</dbReference>
<dbReference type="PRINTS" id="PR00634">
    <property type="entry name" value="BETALLERGEN"/>
</dbReference>
<name>A0ABR0CMY6_9LAMI</name>
<reference evidence="3 4" key="1">
    <citation type="journal article" date="2023" name="bioRxiv">
        <title>Genome report: Whole genome sequence and annotation of Penstemon davidsonii.</title>
        <authorList>
            <person name="Ostevik K.L."/>
            <person name="Alabady M."/>
            <person name="Zhang M."/>
            <person name="Rausher M.D."/>
        </authorList>
    </citation>
    <scope>NUCLEOTIDE SEQUENCE [LARGE SCALE GENOMIC DNA]</scope>
    <source>
        <strain evidence="3">DNT005</strain>
        <tissue evidence="3">Whole leaf</tissue>
    </source>
</reference>
<dbReference type="PANTHER" id="PTHR31213:SF55">
    <property type="entry name" value="STRESS-INDUCED PROTEIN SAM22"/>
    <property type="match status" value="1"/>
</dbReference>
<dbReference type="Proteomes" id="UP001291926">
    <property type="component" value="Unassembled WGS sequence"/>
</dbReference>
<evidence type="ECO:0000259" key="2">
    <source>
        <dbReference type="SMART" id="SM01037"/>
    </source>
</evidence>
<comment type="similarity">
    <text evidence="1">Belongs to the BetVI family.</text>
</comment>
<dbReference type="EMBL" id="JAYDYQ010002688">
    <property type="protein sequence ID" value="KAK4477831.1"/>
    <property type="molecule type" value="Genomic_DNA"/>
</dbReference>
<dbReference type="PANTHER" id="PTHR31213">
    <property type="entry name" value="OS08G0374000 PROTEIN-RELATED"/>
    <property type="match status" value="1"/>
</dbReference>
<dbReference type="SMART" id="SM01037">
    <property type="entry name" value="Bet_v_1"/>
    <property type="match status" value="1"/>
</dbReference>
<dbReference type="Pfam" id="PF00407">
    <property type="entry name" value="Bet_v_1"/>
    <property type="match status" value="1"/>
</dbReference>
<dbReference type="InterPro" id="IPR023393">
    <property type="entry name" value="START-like_dom_sf"/>
</dbReference>
<comment type="caution">
    <text evidence="3">The sequence shown here is derived from an EMBL/GenBank/DDBJ whole genome shotgun (WGS) entry which is preliminary data.</text>
</comment>
<dbReference type="InterPro" id="IPR024949">
    <property type="entry name" value="Bet_v_I_allergen"/>
</dbReference>